<dbReference type="SUPFAM" id="SSF51445">
    <property type="entry name" value="(Trans)glycosidases"/>
    <property type="match status" value="1"/>
</dbReference>
<feature type="chain" id="PRO_5046062156" description="Glycoside-hydrolase family GH114 TIM-barrel domain-containing protein" evidence="1">
    <location>
        <begin position="18"/>
        <end position="349"/>
    </location>
</feature>
<gene>
    <name evidence="3" type="ORF">GCM10008938_13650</name>
</gene>
<dbReference type="Gene3D" id="3.20.20.70">
    <property type="entry name" value="Aldolase class I"/>
    <property type="match status" value="1"/>
</dbReference>
<evidence type="ECO:0000259" key="2">
    <source>
        <dbReference type="Pfam" id="PF03537"/>
    </source>
</evidence>
<organism evidence="3 4">
    <name type="scientific">Deinococcus roseus</name>
    <dbReference type="NCBI Taxonomy" id="392414"/>
    <lineage>
        <taxon>Bacteria</taxon>
        <taxon>Thermotogati</taxon>
        <taxon>Deinococcota</taxon>
        <taxon>Deinococci</taxon>
        <taxon>Deinococcales</taxon>
        <taxon>Deinococcaceae</taxon>
        <taxon>Deinococcus</taxon>
    </lineage>
</organism>
<dbReference type="PROSITE" id="PS51257">
    <property type="entry name" value="PROKAR_LIPOPROTEIN"/>
    <property type="match status" value="1"/>
</dbReference>
<dbReference type="InterPro" id="IPR017853">
    <property type="entry name" value="GH"/>
</dbReference>
<feature type="signal peptide" evidence="1">
    <location>
        <begin position="1"/>
        <end position="17"/>
    </location>
</feature>
<accession>A0ABQ2CX06</accession>
<keyword evidence="1" id="KW-0732">Signal</keyword>
<dbReference type="Pfam" id="PF03537">
    <property type="entry name" value="Glyco_hydro_114"/>
    <property type="match status" value="1"/>
</dbReference>
<proteinExistence type="predicted"/>
<keyword evidence="4" id="KW-1185">Reference proteome</keyword>
<dbReference type="PANTHER" id="PTHR35273:SF2">
    <property type="entry name" value="ALPHA-GALACTOSIDASE"/>
    <property type="match status" value="1"/>
</dbReference>
<protein>
    <recommendedName>
        <fullName evidence="2">Glycoside-hydrolase family GH114 TIM-barrel domain-containing protein</fullName>
    </recommendedName>
</protein>
<dbReference type="EMBL" id="BMOD01000003">
    <property type="protein sequence ID" value="GGJ28819.1"/>
    <property type="molecule type" value="Genomic_DNA"/>
</dbReference>
<evidence type="ECO:0000313" key="3">
    <source>
        <dbReference type="EMBL" id="GGJ28819.1"/>
    </source>
</evidence>
<dbReference type="Proteomes" id="UP000632222">
    <property type="component" value="Unassembled WGS sequence"/>
</dbReference>
<evidence type="ECO:0000256" key="1">
    <source>
        <dbReference type="SAM" id="SignalP"/>
    </source>
</evidence>
<reference evidence="4" key="1">
    <citation type="journal article" date="2019" name="Int. J. Syst. Evol. Microbiol.">
        <title>The Global Catalogue of Microorganisms (GCM) 10K type strain sequencing project: providing services to taxonomists for standard genome sequencing and annotation.</title>
        <authorList>
            <consortium name="The Broad Institute Genomics Platform"/>
            <consortium name="The Broad Institute Genome Sequencing Center for Infectious Disease"/>
            <person name="Wu L."/>
            <person name="Ma J."/>
        </authorList>
    </citation>
    <scope>NUCLEOTIDE SEQUENCE [LARGE SCALE GENOMIC DNA]</scope>
    <source>
        <strain evidence="4">JCM 14370</strain>
    </source>
</reference>
<sequence>MKKMALLTFSVTMVACSQTLSQTSISEQAVPNIFASPQVPRTWDYRIAQVLTSSVSQVVSQDAWNATPSSVTSLHNASRAVLCYFSAGTWEYDNFTRLNINKVLTNGSGSVAEAQAVATAIKAGKTSYTYGGQTRQMIGDQLTFKKLAGSQLPGWDEYVYKLAGFTASSNTAEHILLRRIMTEHMQRVKTLGCEAIEPDNIDAYANVSGISSTDQYNYNVWLASTAHNLGMKILQKNDLGQIADGAADVPSGKVGLAKVFDGIINEECFQYQECGEMKPFKDLNKPIFVRQYLVSNCSTYQSAKYSSSDIRTRLQVAAALHLNVSGSKYDNGGSPDANANPTTCAFGSW</sequence>
<dbReference type="PANTHER" id="PTHR35273">
    <property type="entry name" value="ALPHA-1,4 POLYGALACTOSAMINIDASE, PUTATIVE (AFU_ORTHOLOGUE AFUA_3G07890)-RELATED"/>
    <property type="match status" value="1"/>
</dbReference>
<evidence type="ECO:0000313" key="4">
    <source>
        <dbReference type="Proteomes" id="UP000632222"/>
    </source>
</evidence>
<feature type="domain" description="Glycoside-hydrolase family GH114 TIM-barrel" evidence="2">
    <location>
        <begin position="42"/>
        <end position="296"/>
    </location>
</feature>
<dbReference type="InterPro" id="IPR013785">
    <property type="entry name" value="Aldolase_TIM"/>
</dbReference>
<dbReference type="RefSeq" id="WP_189001688.1">
    <property type="nucleotide sequence ID" value="NZ_BMOD01000003.1"/>
</dbReference>
<name>A0ABQ2CX06_9DEIO</name>
<dbReference type="InterPro" id="IPR004352">
    <property type="entry name" value="GH114_TIM-barrel"/>
</dbReference>
<comment type="caution">
    <text evidence="3">The sequence shown here is derived from an EMBL/GenBank/DDBJ whole genome shotgun (WGS) entry which is preliminary data.</text>
</comment>